<dbReference type="EMBL" id="REGN01004174">
    <property type="protein sequence ID" value="RNA18788.1"/>
    <property type="molecule type" value="Genomic_DNA"/>
</dbReference>
<evidence type="ECO:0000313" key="2">
    <source>
        <dbReference type="Proteomes" id="UP000276133"/>
    </source>
</evidence>
<proteinExistence type="predicted"/>
<protein>
    <submittedName>
        <fullName evidence="1">Uncharacterized protein</fullName>
    </submittedName>
</protein>
<evidence type="ECO:0000313" key="1">
    <source>
        <dbReference type="EMBL" id="RNA18788.1"/>
    </source>
</evidence>
<accession>A0A3M7R6A3</accession>
<reference evidence="1 2" key="1">
    <citation type="journal article" date="2018" name="Sci. Rep.">
        <title>Genomic signatures of local adaptation to the degree of environmental predictability in rotifers.</title>
        <authorList>
            <person name="Franch-Gras L."/>
            <person name="Hahn C."/>
            <person name="Garcia-Roger E.M."/>
            <person name="Carmona M.J."/>
            <person name="Serra M."/>
            <person name="Gomez A."/>
        </authorList>
    </citation>
    <scope>NUCLEOTIDE SEQUENCE [LARGE SCALE GENOMIC DNA]</scope>
    <source>
        <strain evidence="1">HYR1</strain>
    </source>
</reference>
<comment type="caution">
    <text evidence="1">The sequence shown here is derived from an EMBL/GenBank/DDBJ whole genome shotgun (WGS) entry which is preliminary data.</text>
</comment>
<dbReference type="AlphaFoldDB" id="A0A3M7R6A3"/>
<sequence>MELLRLHRQTKNHHHFQYYSIYFVLSIGKKDKLALKKNYLHNSYLVILTPLASKYELDAFKQLSSGQ</sequence>
<dbReference type="Proteomes" id="UP000276133">
    <property type="component" value="Unassembled WGS sequence"/>
</dbReference>
<organism evidence="1 2">
    <name type="scientific">Brachionus plicatilis</name>
    <name type="common">Marine rotifer</name>
    <name type="synonym">Brachionus muelleri</name>
    <dbReference type="NCBI Taxonomy" id="10195"/>
    <lineage>
        <taxon>Eukaryota</taxon>
        <taxon>Metazoa</taxon>
        <taxon>Spiralia</taxon>
        <taxon>Gnathifera</taxon>
        <taxon>Rotifera</taxon>
        <taxon>Eurotatoria</taxon>
        <taxon>Monogononta</taxon>
        <taxon>Pseudotrocha</taxon>
        <taxon>Ploima</taxon>
        <taxon>Brachionidae</taxon>
        <taxon>Brachionus</taxon>
    </lineage>
</organism>
<gene>
    <name evidence="1" type="ORF">BpHYR1_049668</name>
</gene>
<name>A0A3M7R6A3_BRAPC</name>
<keyword evidence="2" id="KW-1185">Reference proteome</keyword>